<proteinExistence type="predicted"/>
<feature type="compositionally biased region" description="Basic and acidic residues" evidence="1">
    <location>
        <begin position="87"/>
        <end position="96"/>
    </location>
</feature>
<feature type="region of interest" description="Disordered" evidence="1">
    <location>
        <begin position="27"/>
        <end position="143"/>
    </location>
</feature>
<evidence type="ECO:0000256" key="1">
    <source>
        <dbReference type="SAM" id="MobiDB-lite"/>
    </source>
</evidence>
<keyword evidence="3" id="KW-1185">Reference proteome</keyword>
<dbReference type="Proteomes" id="UP000280792">
    <property type="component" value="Unassembled WGS sequence"/>
</dbReference>
<evidence type="ECO:0000313" key="2">
    <source>
        <dbReference type="EMBL" id="RRJ83388.1"/>
    </source>
</evidence>
<evidence type="ECO:0000313" key="3">
    <source>
        <dbReference type="Proteomes" id="UP000280792"/>
    </source>
</evidence>
<comment type="caution">
    <text evidence="2">The sequence shown here is derived from an EMBL/GenBank/DDBJ whole genome shotgun (WGS) entry which is preliminary data.</text>
</comment>
<accession>A0A3P3VN97</accession>
<organism evidence="2 3">
    <name type="scientific">Aestuariirhabdus litorea</name>
    <dbReference type="NCBI Taxonomy" id="2528527"/>
    <lineage>
        <taxon>Bacteria</taxon>
        <taxon>Pseudomonadati</taxon>
        <taxon>Pseudomonadota</taxon>
        <taxon>Gammaproteobacteria</taxon>
        <taxon>Oceanospirillales</taxon>
        <taxon>Aestuariirhabdaceae</taxon>
        <taxon>Aestuariirhabdus</taxon>
    </lineage>
</organism>
<protein>
    <submittedName>
        <fullName evidence="2">Uncharacterized protein</fullName>
    </submittedName>
</protein>
<reference evidence="2 3" key="1">
    <citation type="submission" date="2018-08" db="EMBL/GenBank/DDBJ databases">
        <authorList>
            <person name="Khan S.A."/>
        </authorList>
    </citation>
    <scope>NUCLEOTIDE SEQUENCE [LARGE SCALE GENOMIC DNA]</scope>
    <source>
        <strain evidence="2 3">GTF-13</strain>
    </source>
</reference>
<dbReference type="AlphaFoldDB" id="A0A3P3VN97"/>
<name>A0A3P3VN97_9GAMM</name>
<reference evidence="2 3" key="2">
    <citation type="submission" date="2018-12" db="EMBL/GenBank/DDBJ databases">
        <title>Simiduia agarivorans gen. nov., sp. nov., a marine, agarolytic bacterium isolated from shallow coastal water from Keelung, Taiwan.</title>
        <authorList>
            <person name="Shieh W.Y."/>
        </authorList>
    </citation>
    <scope>NUCLEOTIDE SEQUENCE [LARGE SCALE GENOMIC DNA]</scope>
    <source>
        <strain evidence="2 3">GTF-13</strain>
    </source>
</reference>
<feature type="compositionally biased region" description="Polar residues" evidence="1">
    <location>
        <begin position="76"/>
        <end position="86"/>
    </location>
</feature>
<dbReference type="EMBL" id="QWEZ01000002">
    <property type="protein sequence ID" value="RRJ83388.1"/>
    <property type="molecule type" value="Genomic_DNA"/>
</dbReference>
<gene>
    <name evidence="2" type="ORF">D0544_16355</name>
</gene>
<sequence length="168" mass="17597">MGGHVGFRQGVLLLLLLGLVACDAGTEGGAAAEPQREAELSSEAEPNGVAEPTQEAETIREAEPTQQAEPGRETEPTQASGPSISRQSEESKDPRVILDLSLPRQAVPAPGELKTPAAENLLPDLFGNKKEENKSPASLGGKLLIDRSNPDAVDAVEGAELSIEIKTQ</sequence>